<name>A0A6P2SJ74_9BURK</name>
<keyword evidence="1" id="KW-0732">Signal</keyword>
<dbReference type="EMBL" id="CABVQC010000088">
    <property type="protein sequence ID" value="VWC49176.1"/>
    <property type="molecule type" value="Genomic_DNA"/>
</dbReference>
<dbReference type="Proteomes" id="UP000494261">
    <property type="component" value="Unassembled WGS sequence"/>
</dbReference>
<feature type="domain" description="Peptidoglycan binding-like" evidence="2">
    <location>
        <begin position="116"/>
        <end position="167"/>
    </location>
</feature>
<sequence>MIKFFAKSVLLVVAASTVSACAPMISGAMNASVSEESLKAKTADYLGVPAEGVAITSMDKGALSTTYKAQYGDNRYGCSIYYGQIDCKQLPSVATPNRNSNVTGAQPVQMPGMSYAQAQTRLNELGFSVGTPDGVLGKKSVQQLKLFQKSRGLQETGRLDAATIAALQ</sequence>
<feature type="chain" id="PRO_5027094057" description="Peptidoglycan binding-like domain-containing protein" evidence="1">
    <location>
        <begin position="23"/>
        <end position="168"/>
    </location>
</feature>
<dbReference type="Pfam" id="PF01471">
    <property type="entry name" value="PG_binding_1"/>
    <property type="match status" value="1"/>
</dbReference>
<reference evidence="3 4" key="1">
    <citation type="submission" date="2019-09" db="EMBL/GenBank/DDBJ databases">
        <authorList>
            <person name="Depoorter E."/>
        </authorList>
    </citation>
    <scope>NUCLEOTIDE SEQUENCE [LARGE SCALE GENOMIC DNA]</scope>
    <source>
        <strain evidence="3">LMG 13014</strain>
    </source>
</reference>
<dbReference type="AlphaFoldDB" id="A0A6P2SJ74"/>
<dbReference type="RefSeq" id="WP_175026232.1">
    <property type="nucleotide sequence ID" value="NZ_CABVQC010000088.1"/>
</dbReference>
<evidence type="ECO:0000313" key="3">
    <source>
        <dbReference type="EMBL" id="VWC49176.1"/>
    </source>
</evidence>
<organism evidence="3 4">
    <name type="scientific">Burkholderia aenigmatica</name>
    <dbReference type="NCBI Taxonomy" id="2015348"/>
    <lineage>
        <taxon>Bacteria</taxon>
        <taxon>Pseudomonadati</taxon>
        <taxon>Pseudomonadota</taxon>
        <taxon>Betaproteobacteria</taxon>
        <taxon>Burkholderiales</taxon>
        <taxon>Burkholderiaceae</taxon>
        <taxon>Burkholderia</taxon>
        <taxon>Burkholderia cepacia complex</taxon>
    </lineage>
</organism>
<dbReference type="SUPFAM" id="SSF47090">
    <property type="entry name" value="PGBD-like"/>
    <property type="match status" value="1"/>
</dbReference>
<evidence type="ECO:0000259" key="2">
    <source>
        <dbReference type="Pfam" id="PF01471"/>
    </source>
</evidence>
<protein>
    <recommendedName>
        <fullName evidence="2">Peptidoglycan binding-like domain-containing protein</fullName>
    </recommendedName>
</protein>
<evidence type="ECO:0000256" key="1">
    <source>
        <dbReference type="SAM" id="SignalP"/>
    </source>
</evidence>
<dbReference type="Gene3D" id="1.10.101.10">
    <property type="entry name" value="PGBD-like superfamily/PGBD"/>
    <property type="match status" value="1"/>
</dbReference>
<dbReference type="InterPro" id="IPR002477">
    <property type="entry name" value="Peptidoglycan-bd-like"/>
</dbReference>
<dbReference type="PROSITE" id="PS51257">
    <property type="entry name" value="PROKAR_LIPOPROTEIN"/>
    <property type="match status" value="1"/>
</dbReference>
<feature type="signal peptide" evidence="1">
    <location>
        <begin position="1"/>
        <end position="22"/>
    </location>
</feature>
<dbReference type="InterPro" id="IPR036366">
    <property type="entry name" value="PGBDSf"/>
</dbReference>
<evidence type="ECO:0000313" key="4">
    <source>
        <dbReference type="Proteomes" id="UP000494261"/>
    </source>
</evidence>
<gene>
    <name evidence="3" type="ORF">BLA13014_07564</name>
</gene>
<dbReference type="InterPro" id="IPR036365">
    <property type="entry name" value="PGBD-like_sf"/>
</dbReference>
<accession>A0A6P2SJ74</accession>
<proteinExistence type="predicted"/>